<dbReference type="SUPFAM" id="SSF52172">
    <property type="entry name" value="CheY-like"/>
    <property type="match status" value="1"/>
</dbReference>
<dbReference type="PANTHER" id="PTHR44688">
    <property type="entry name" value="DNA-BINDING TRANSCRIPTIONAL ACTIVATOR DEVR_DOSR"/>
    <property type="match status" value="1"/>
</dbReference>
<comment type="caution">
    <text evidence="8">The sequence shown here is derived from an EMBL/GenBank/DDBJ whole genome shotgun (WGS) entry which is preliminary data.</text>
</comment>
<protein>
    <submittedName>
        <fullName evidence="8">DNA-binding response regulator</fullName>
    </submittedName>
</protein>
<proteinExistence type="predicted"/>
<evidence type="ECO:0000256" key="5">
    <source>
        <dbReference type="PROSITE-ProRule" id="PRU00169"/>
    </source>
</evidence>
<dbReference type="Pfam" id="PF00072">
    <property type="entry name" value="Response_reg"/>
    <property type="match status" value="1"/>
</dbReference>
<dbReference type="Proteomes" id="UP000612808">
    <property type="component" value="Unassembled WGS sequence"/>
</dbReference>
<dbReference type="SUPFAM" id="SSF46894">
    <property type="entry name" value="C-terminal effector domain of the bipartite response regulators"/>
    <property type="match status" value="1"/>
</dbReference>
<dbReference type="InterPro" id="IPR001789">
    <property type="entry name" value="Sig_transdc_resp-reg_receiver"/>
</dbReference>
<dbReference type="SMART" id="SM00448">
    <property type="entry name" value="REC"/>
    <property type="match status" value="1"/>
</dbReference>
<dbReference type="Pfam" id="PF00196">
    <property type="entry name" value="GerE"/>
    <property type="match status" value="1"/>
</dbReference>
<keyword evidence="2" id="KW-0805">Transcription regulation</keyword>
<evidence type="ECO:0000313" key="8">
    <source>
        <dbReference type="EMBL" id="GID15876.1"/>
    </source>
</evidence>
<gene>
    <name evidence="8" type="primary">uvrY</name>
    <name evidence="8" type="ORF">Aru02nite_67650</name>
</gene>
<dbReference type="InterPro" id="IPR058245">
    <property type="entry name" value="NreC/VraR/RcsB-like_REC"/>
</dbReference>
<dbReference type="PROSITE" id="PS50043">
    <property type="entry name" value="HTH_LUXR_2"/>
    <property type="match status" value="1"/>
</dbReference>
<reference evidence="8" key="1">
    <citation type="submission" date="2021-01" db="EMBL/GenBank/DDBJ databases">
        <title>Whole genome shotgun sequence of Actinocatenispora rupis NBRC 107355.</title>
        <authorList>
            <person name="Komaki H."/>
            <person name="Tamura T."/>
        </authorList>
    </citation>
    <scope>NUCLEOTIDE SEQUENCE</scope>
    <source>
        <strain evidence="8">NBRC 107355</strain>
    </source>
</reference>
<name>A0A8J3NEC4_9ACTN</name>
<evidence type="ECO:0000256" key="1">
    <source>
        <dbReference type="ARBA" id="ARBA00022553"/>
    </source>
</evidence>
<dbReference type="GO" id="GO:0006355">
    <property type="term" value="P:regulation of DNA-templated transcription"/>
    <property type="evidence" value="ECO:0007669"/>
    <property type="project" value="InterPro"/>
</dbReference>
<evidence type="ECO:0000259" key="6">
    <source>
        <dbReference type="PROSITE" id="PS50043"/>
    </source>
</evidence>
<dbReference type="PANTHER" id="PTHR44688:SF16">
    <property type="entry name" value="DNA-BINDING TRANSCRIPTIONAL ACTIVATOR DEVR_DOSR"/>
    <property type="match status" value="1"/>
</dbReference>
<accession>A0A8J3NEC4</accession>
<feature type="domain" description="Response regulatory" evidence="7">
    <location>
        <begin position="9"/>
        <end position="122"/>
    </location>
</feature>
<dbReference type="InterPro" id="IPR000792">
    <property type="entry name" value="Tscrpt_reg_LuxR_C"/>
</dbReference>
<sequence>MDTAVAQIVVCVIEDHPLYRAALVRALADAPDVTVGVTAGSVEEFAAYRMEPGGVVILDLRLPGVKDSAAVVDVVGRGHQVLVVSAHGSQEDVLAAMAAGARGYLTKNSDADEILRAVREVAAGNSYVSPTLASFLLDSSRERYAGARLQLSDREREVLGLVAAGERDQDIADALSISVRTVRSHLDRIREKTGARRRAELTGEAFRRGIVPKPAVRQPGQPPRG</sequence>
<evidence type="ECO:0000256" key="4">
    <source>
        <dbReference type="ARBA" id="ARBA00023163"/>
    </source>
</evidence>
<keyword evidence="3 8" id="KW-0238">DNA-binding</keyword>
<evidence type="ECO:0000256" key="2">
    <source>
        <dbReference type="ARBA" id="ARBA00023015"/>
    </source>
</evidence>
<dbReference type="RefSeq" id="WP_203664369.1">
    <property type="nucleotide sequence ID" value="NZ_BAAAZM010000038.1"/>
</dbReference>
<dbReference type="AlphaFoldDB" id="A0A8J3NEC4"/>
<feature type="domain" description="HTH luxR-type" evidence="6">
    <location>
        <begin position="144"/>
        <end position="209"/>
    </location>
</feature>
<organism evidence="8 9">
    <name type="scientific">Actinocatenispora rupis</name>
    <dbReference type="NCBI Taxonomy" id="519421"/>
    <lineage>
        <taxon>Bacteria</taxon>
        <taxon>Bacillati</taxon>
        <taxon>Actinomycetota</taxon>
        <taxon>Actinomycetes</taxon>
        <taxon>Micromonosporales</taxon>
        <taxon>Micromonosporaceae</taxon>
        <taxon>Actinocatenispora</taxon>
    </lineage>
</organism>
<dbReference type="GO" id="GO:0003677">
    <property type="term" value="F:DNA binding"/>
    <property type="evidence" value="ECO:0007669"/>
    <property type="project" value="UniProtKB-KW"/>
</dbReference>
<dbReference type="EMBL" id="BOMB01000049">
    <property type="protein sequence ID" value="GID15876.1"/>
    <property type="molecule type" value="Genomic_DNA"/>
</dbReference>
<evidence type="ECO:0000256" key="3">
    <source>
        <dbReference type="ARBA" id="ARBA00023125"/>
    </source>
</evidence>
<dbReference type="PROSITE" id="PS50110">
    <property type="entry name" value="RESPONSE_REGULATORY"/>
    <property type="match status" value="1"/>
</dbReference>
<dbReference type="Gene3D" id="3.40.50.2300">
    <property type="match status" value="1"/>
</dbReference>
<keyword evidence="4" id="KW-0804">Transcription</keyword>
<dbReference type="GO" id="GO:0000160">
    <property type="term" value="P:phosphorelay signal transduction system"/>
    <property type="evidence" value="ECO:0007669"/>
    <property type="project" value="InterPro"/>
</dbReference>
<dbReference type="CDD" id="cd17535">
    <property type="entry name" value="REC_NarL-like"/>
    <property type="match status" value="1"/>
</dbReference>
<dbReference type="PRINTS" id="PR00038">
    <property type="entry name" value="HTHLUXR"/>
</dbReference>
<dbReference type="InterPro" id="IPR011006">
    <property type="entry name" value="CheY-like_superfamily"/>
</dbReference>
<keyword evidence="9" id="KW-1185">Reference proteome</keyword>
<dbReference type="SMART" id="SM00421">
    <property type="entry name" value="HTH_LUXR"/>
    <property type="match status" value="1"/>
</dbReference>
<dbReference type="InterPro" id="IPR016032">
    <property type="entry name" value="Sig_transdc_resp-reg_C-effctor"/>
</dbReference>
<evidence type="ECO:0000313" key="9">
    <source>
        <dbReference type="Proteomes" id="UP000612808"/>
    </source>
</evidence>
<evidence type="ECO:0000259" key="7">
    <source>
        <dbReference type="PROSITE" id="PS50110"/>
    </source>
</evidence>
<dbReference type="CDD" id="cd06170">
    <property type="entry name" value="LuxR_C_like"/>
    <property type="match status" value="1"/>
</dbReference>
<keyword evidence="1 5" id="KW-0597">Phosphoprotein</keyword>
<feature type="modified residue" description="4-aspartylphosphate" evidence="5">
    <location>
        <position position="59"/>
    </location>
</feature>